<dbReference type="EMBL" id="KN832981">
    <property type="protein sequence ID" value="KIM86722.1"/>
    <property type="molecule type" value="Genomic_DNA"/>
</dbReference>
<gene>
    <name evidence="1" type="ORF">PILCRDRAFT_4616</name>
</gene>
<dbReference type="InParanoid" id="A0A0C3CAK6"/>
<reference evidence="2" key="2">
    <citation type="submission" date="2015-01" db="EMBL/GenBank/DDBJ databases">
        <title>Evolutionary Origins and Diversification of the Mycorrhizal Mutualists.</title>
        <authorList>
            <consortium name="DOE Joint Genome Institute"/>
            <consortium name="Mycorrhizal Genomics Consortium"/>
            <person name="Kohler A."/>
            <person name="Kuo A."/>
            <person name="Nagy L.G."/>
            <person name="Floudas D."/>
            <person name="Copeland A."/>
            <person name="Barry K.W."/>
            <person name="Cichocki N."/>
            <person name="Veneault-Fourrey C."/>
            <person name="LaButti K."/>
            <person name="Lindquist E.A."/>
            <person name="Lipzen A."/>
            <person name="Lundell T."/>
            <person name="Morin E."/>
            <person name="Murat C."/>
            <person name="Riley R."/>
            <person name="Ohm R."/>
            <person name="Sun H."/>
            <person name="Tunlid A."/>
            <person name="Henrissat B."/>
            <person name="Grigoriev I.V."/>
            <person name="Hibbett D.S."/>
            <person name="Martin F."/>
        </authorList>
    </citation>
    <scope>NUCLEOTIDE SEQUENCE [LARGE SCALE GENOMIC DNA]</scope>
    <source>
        <strain evidence="2">F 1598</strain>
    </source>
</reference>
<organism evidence="1 2">
    <name type="scientific">Piloderma croceum (strain F 1598)</name>
    <dbReference type="NCBI Taxonomy" id="765440"/>
    <lineage>
        <taxon>Eukaryota</taxon>
        <taxon>Fungi</taxon>
        <taxon>Dikarya</taxon>
        <taxon>Basidiomycota</taxon>
        <taxon>Agaricomycotina</taxon>
        <taxon>Agaricomycetes</taxon>
        <taxon>Agaricomycetidae</taxon>
        <taxon>Atheliales</taxon>
        <taxon>Atheliaceae</taxon>
        <taxon>Piloderma</taxon>
    </lineage>
</organism>
<name>A0A0C3CAK6_PILCF</name>
<dbReference type="HOGENOM" id="CLU_1461847_0_0_1"/>
<dbReference type="AlphaFoldDB" id="A0A0C3CAK6"/>
<dbReference type="OrthoDB" id="2608786at2759"/>
<proteinExistence type="predicted"/>
<sequence>MSFSLVNSDAPKAFPVHAHDADNIRPVIQNTGLGPIPHLELPMSNMPTGYSSHPFASSLREHLDPSVQSPNSGLPLAAPDSLAEANCLLGVAHAARDVCRTAKRLADYQVKETLLRAELYRFQAAKAEQQLRVAEMDVGRARLVLREGGFFRPSRSASPSPPRVKHRRRRHQLEYIVHGLKARLD</sequence>
<reference evidence="1 2" key="1">
    <citation type="submission" date="2014-04" db="EMBL/GenBank/DDBJ databases">
        <authorList>
            <consortium name="DOE Joint Genome Institute"/>
            <person name="Kuo A."/>
            <person name="Tarkka M."/>
            <person name="Buscot F."/>
            <person name="Kohler A."/>
            <person name="Nagy L.G."/>
            <person name="Floudas D."/>
            <person name="Copeland A."/>
            <person name="Barry K.W."/>
            <person name="Cichocki N."/>
            <person name="Veneault-Fourrey C."/>
            <person name="LaButti K."/>
            <person name="Lindquist E.A."/>
            <person name="Lipzen A."/>
            <person name="Lundell T."/>
            <person name="Morin E."/>
            <person name="Murat C."/>
            <person name="Sun H."/>
            <person name="Tunlid A."/>
            <person name="Henrissat B."/>
            <person name="Grigoriev I.V."/>
            <person name="Hibbett D.S."/>
            <person name="Martin F."/>
            <person name="Nordberg H.P."/>
            <person name="Cantor M.N."/>
            <person name="Hua S.X."/>
        </authorList>
    </citation>
    <scope>NUCLEOTIDE SEQUENCE [LARGE SCALE GENOMIC DNA]</scope>
    <source>
        <strain evidence="1 2">F 1598</strain>
    </source>
</reference>
<dbReference type="Proteomes" id="UP000054166">
    <property type="component" value="Unassembled WGS sequence"/>
</dbReference>
<keyword evidence="2" id="KW-1185">Reference proteome</keyword>
<evidence type="ECO:0000313" key="1">
    <source>
        <dbReference type="EMBL" id="KIM86722.1"/>
    </source>
</evidence>
<protein>
    <submittedName>
        <fullName evidence="1">Uncharacterized protein</fullName>
    </submittedName>
</protein>
<accession>A0A0C3CAK6</accession>
<evidence type="ECO:0000313" key="2">
    <source>
        <dbReference type="Proteomes" id="UP000054166"/>
    </source>
</evidence>